<keyword evidence="3" id="KW-1185">Reference proteome</keyword>
<dbReference type="InterPro" id="IPR000073">
    <property type="entry name" value="AB_hydrolase_1"/>
</dbReference>
<dbReference type="InterPro" id="IPR050266">
    <property type="entry name" value="AB_hydrolase_sf"/>
</dbReference>
<gene>
    <name evidence="2" type="ORF">ASPCAL12737</name>
</gene>
<dbReference type="OrthoDB" id="408373at2759"/>
<dbReference type="AlphaFoldDB" id="A0A0U5GBD2"/>
<dbReference type="GO" id="GO:0016020">
    <property type="term" value="C:membrane"/>
    <property type="evidence" value="ECO:0007669"/>
    <property type="project" value="TreeGrafter"/>
</dbReference>
<organism evidence="2 3">
    <name type="scientific">Aspergillus calidoustus</name>
    <dbReference type="NCBI Taxonomy" id="454130"/>
    <lineage>
        <taxon>Eukaryota</taxon>
        <taxon>Fungi</taxon>
        <taxon>Dikarya</taxon>
        <taxon>Ascomycota</taxon>
        <taxon>Pezizomycotina</taxon>
        <taxon>Eurotiomycetes</taxon>
        <taxon>Eurotiomycetidae</taxon>
        <taxon>Eurotiales</taxon>
        <taxon>Aspergillaceae</taxon>
        <taxon>Aspergillus</taxon>
        <taxon>Aspergillus subgen. Nidulantes</taxon>
    </lineage>
</organism>
<dbReference type="SUPFAM" id="SSF53474">
    <property type="entry name" value="alpha/beta-Hydrolases"/>
    <property type="match status" value="1"/>
</dbReference>
<dbReference type="EMBL" id="CDMC01000014">
    <property type="protein sequence ID" value="CEL09602.1"/>
    <property type="molecule type" value="Genomic_DNA"/>
</dbReference>
<dbReference type="InterPro" id="IPR029058">
    <property type="entry name" value="AB_hydrolase_fold"/>
</dbReference>
<evidence type="ECO:0000259" key="1">
    <source>
        <dbReference type="Pfam" id="PF00561"/>
    </source>
</evidence>
<dbReference type="GO" id="GO:0046464">
    <property type="term" value="P:acylglycerol catabolic process"/>
    <property type="evidence" value="ECO:0007669"/>
    <property type="project" value="TreeGrafter"/>
</dbReference>
<evidence type="ECO:0000313" key="3">
    <source>
        <dbReference type="Proteomes" id="UP000054771"/>
    </source>
</evidence>
<proteinExistence type="predicted"/>
<dbReference type="Gene3D" id="3.40.50.1820">
    <property type="entry name" value="alpha/beta hydrolase"/>
    <property type="match status" value="1"/>
</dbReference>
<dbReference type="STRING" id="454130.A0A0U5GBD2"/>
<dbReference type="PRINTS" id="PR00412">
    <property type="entry name" value="EPOXHYDRLASE"/>
</dbReference>
<dbReference type="OMA" id="KAYHWLF"/>
<evidence type="ECO:0000313" key="2">
    <source>
        <dbReference type="EMBL" id="CEL09602.1"/>
    </source>
</evidence>
<sequence>MSTDLDRALFPNFTTHHIPTPSGPTIFTLTSPKTTPPKPPLLLIHGFPQTHIQWHRLVPLLLPHFTLILLDLRGYGSSSLAPESTNGSGYTKRLMAQDCIAVVDALGYADQKINVVGHDRGGRVAYRLAFDFPSRVQKLVVVDIIPTASMFRSFGDAGMAVKAYHWTFLAQPAPFPERMIAGTDGGRGFLDQSLAAWTGVKTLDAFDAAVLDGYRRAYCAEERIHATCEDYRAGAFYDRVYDQEDLDKGNKITVPVLAVWGAKGTPAGGKTSPLDVWKEYAVDVRGKGLDCGHFIPEEDPQRLAEAILEFLG</sequence>
<dbReference type="InterPro" id="IPR000639">
    <property type="entry name" value="Epox_hydrolase-like"/>
</dbReference>
<dbReference type="Proteomes" id="UP000054771">
    <property type="component" value="Unassembled WGS sequence"/>
</dbReference>
<accession>A0A0U5GBD2</accession>
<feature type="domain" description="AB hydrolase-1" evidence="1">
    <location>
        <begin position="39"/>
        <end position="264"/>
    </location>
</feature>
<protein>
    <recommendedName>
        <fullName evidence="1">AB hydrolase-1 domain-containing protein</fullName>
    </recommendedName>
</protein>
<reference evidence="3" key="1">
    <citation type="journal article" date="2016" name="Genome Announc.">
        <title>Draft genome sequences of fungus Aspergillus calidoustus.</title>
        <authorList>
            <person name="Horn F."/>
            <person name="Linde J."/>
            <person name="Mattern D.J."/>
            <person name="Walther G."/>
            <person name="Guthke R."/>
            <person name="Scherlach K."/>
            <person name="Martin K."/>
            <person name="Brakhage A.A."/>
            <person name="Petzke L."/>
            <person name="Valiante V."/>
        </authorList>
    </citation>
    <scope>NUCLEOTIDE SEQUENCE [LARGE SCALE GENOMIC DNA]</scope>
    <source>
        <strain evidence="3">SF006504</strain>
    </source>
</reference>
<dbReference type="GO" id="GO:0047372">
    <property type="term" value="F:monoacylglycerol lipase activity"/>
    <property type="evidence" value="ECO:0007669"/>
    <property type="project" value="TreeGrafter"/>
</dbReference>
<dbReference type="PRINTS" id="PR00111">
    <property type="entry name" value="ABHYDROLASE"/>
</dbReference>
<dbReference type="PANTHER" id="PTHR43798:SF33">
    <property type="entry name" value="HYDROLASE, PUTATIVE (AFU_ORTHOLOGUE AFUA_2G14860)-RELATED"/>
    <property type="match status" value="1"/>
</dbReference>
<name>A0A0U5GBD2_ASPCI</name>
<dbReference type="PANTHER" id="PTHR43798">
    <property type="entry name" value="MONOACYLGLYCEROL LIPASE"/>
    <property type="match status" value="1"/>
</dbReference>
<dbReference type="Pfam" id="PF00561">
    <property type="entry name" value="Abhydrolase_1"/>
    <property type="match status" value="1"/>
</dbReference>